<dbReference type="EMBL" id="MDVB01000087">
    <property type="protein sequence ID" value="PIT14263.1"/>
    <property type="molecule type" value="Genomic_DNA"/>
</dbReference>
<evidence type="ECO:0000313" key="1">
    <source>
        <dbReference type="EMBL" id="PIT14263.1"/>
    </source>
</evidence>
<dbReference type="Pfam" id="PF06821">
    <property type="entry name" value="Ser_hydrolase"/>
    <property type="match status" value="1"/>
</dbReference>
<dbReference type="PANTHER" id="PTHR15394">
    <property type="entry name" value="SERINE HYDROLASE RBBP9"/>
    <property type="match status" value="1"/>
</dbReference>
<dbReference type="InterPro" id="IPR010662">
    <property type="entry name" value="RBBP9/YdeN"/>
</dbReference>
<sequence length="200" mass="21815">MANTPTTATPHIFIVHGFQSSPHDNWFDWLATQARAAGNTVTQPAMPTPDYPQAAEWQQTLDEIIGQPQANTFLIGHSLGVITLLHFLSRHRPARLGGLILVAGFATQLPELKILDDYIHASQPDFTALQHISMKVHSIISTNDPYVPEAASSTIAHALHSSIDYVPSGGHLMAEDGFSELPPVWQSLQQMLAQAATPQK</sequence>
<accession>A0A2N9WSV5</accession>
<organism evidence="1 2">
    <name type="scientific">Snodgrassella alvi</name>
    <dbReference type="NCBI Taxonomy" id="1196083"/>
    <lineage>
        <taxon>Bacteria</taxon>
        <taxon>Pseudomonadati</taxon>
        <taxon>Pseudomonadota</taxon>
        <taxon>Betaproteobacteria</taxon>
        <taxon>Neisseriales</taxon>
        <taxon>Neisseriaceae</taxon>
        <taxon>Snodgrassella</taxon>
    </lineage>
</organism>
<dbReference type="GO" id="GO:0016787">
    <property type="term" value="F:hydrolase activity"/>
    <property type="evidence" value="ECO:0007669"/>
    <property type="project" value="InterPro"/>
</dbReference>
<comment type="caution">
    <text evidence="1">The sequence shown here is derived from an EMBL/GenBank/DDBJ whole genome shotgun (WGS) entry which is preliminary data.</text>
</comment>
<dbReference type="SUPFAM" id="SSF53474">
    <property type="entry name" value="alpha/beta-Hydrolases"/>
    <property type="match status" value="1"/>
</dbReference>
<protein>
    <submittedName>
        <fullName evidence="1">Esterase</fullName>
    </submittedName>
</protein>
<gene>
    <name evidence="1" type="ORF">BGI32_08060</name>
</gene>
<reference evidence="1 2" key="1">
    <citation type="journal article" date="2017" name="MBio">
        <title>Type VI secretion-mediated competition in the bee gut microbiome.</title>
        <authorList>
            <person name="Steele M.I."/>
            <person name="Kwong W.K."/>
            <person name="Powell J.E."/>
            <person name="Whiteley M."/>
            <person name="Moran N.A."/>
        </authorList>
    </citation>
    <scope>NUCLEOTIDE SEQUENCE [LARGE SCALE GENOMIC DNA]</scope>
    <source>
        <strain evidence="1 2">App2-2</strain>
    </source>
</reference>
<evidence type="ECO:0000313" key="2">
    <source>
        <dbReference type="Proteomes" id="UP000231293"/>
    </source>
</evidence>
<dbReference type="RefSeq" id="WP_100091144.1">
    <property type="nucleotide sequence ID" value="NZ_MDVB01000087.1"/>
</dbReference>
<dbReference type="PANTHER" id="PTHR15394:SF3">
    <property type="entry name" value="SERINE HYDROLASE RBBP9"/>
    <property type="match status" value="1"/>
</dbReference>
<proteinExistence type="predicted"/>
<dbReference type="InterPro" id="IPR029058">
    <property type="entry name" value="AB_hydrolase_fold"/>
</dbReference>
<dbReference type="AlphaFoldDB" id="A0A2N9WSV5"/>
<dbReference type="Gene3D" id="3.40.50.1820">
    <property type="entry name" value="alpha/beta hydrolase"/>
    <property type="match status" value="1"/>
</dbReference>
<name>A0A2N9WSV5_9NEIS</name>
<dbReference type="Proteomes" id="UP000231293">
    <property type="component" value="Unassembled WGS sequence"/>
</dbReference>